<gene>
    <name evidence="2" type="ORF">GON03_11080</name>
</gene>
<organism evidence="2 3">
    <name type="scientific">Nocardioides agri</name>
    <dbReference type="NCBI Taxonomy" id="2682843"/>
    <lineage>
        <taxon>Bacteria</taxon>
        <taxon>Bacillati</taxon>
        <taxon>Actinomycetota</taxon>
        <taxon>Actinomycetes</taxon>
        <taxon>Propionibacteriales</taxon>
        <taxon>Nocardioidaceae</taxon>
        <taxon>Nocardioides</taxon>
    </lineage>
</organism>
<dbReference type="InterPro" id="IPR024520">
    <property type="entry name" value="DUF3558"/>
</dbReference>
<evidence type="ECO:0000313" key="3">
    <source>
        <dbReference type="Proteomes" id="UP000473525"/>
    </source>
</evidence>
<evidence type="ECO:0000313" key="2">
    <source>
        <dbReference type="EMBL" id="MVQ49725.1"/>
    </source>
</evidence>
<keyword evidence="3" id="KW-1185">Reference proteome</keyword>
<dbReference type="PROSITE" id="PS51257">
    <property type="entry name" value="PROKAR_LIPOPROTEIN"/>
    <property type="match status" value="1"/>
</dbReference>
<protein>
    <submittedName>
        <fullName evidence="2">DUF3558 domain-containing protein</fullName>
    </submittedName>
</protein>
<keyword evidence="1" id="KW-0732">Signal</keyword>
<feature type="chain" id="PRO_5038907758" evidence="1">
    <location>
        <begin position="23"/>
        <end position="177"/>
    </location>
</feature>
<dbReference type="EMBL" id="WSEK01000004">
    <property type="protein sequence ID" value="MVQ49725.1"/>
    <property type="molecule type" value="Genomic_DNA"/>
</dbReference>
<evidence type="ECO:0000256" key="1">
    <source>
        <dbReference type="SAM" id="SignalP"/>
    </source>
</evidence>
<feature type="signal peptide" evidence="1">
    <location>
        <begin position="1"/>
        <end position="22"/>
    </location>
</feature>
<dbReference type="RefSeq" id="WP_157342534.1">
    <property type="nucleotide sequence ID" value="NZ_WSEK01000004.1"/>
</dbReference>
<reference evidence="2 3" key="1">
    <citation type="submission" date="2019-12" db="EMBL/GenBank/DDBJ databases">
        <authorList>
            <person name="Huq M.A."/>
        </authorList>
    </citation>
    <scope>NUCLEOTIDE SEQUENCE [LARGE SCALE GENOMIC DNA]</scope>
    <source>
        <strain evidence="2 3">MAH-18</strain>
    </source>
</reference>
<proteinExistence type="predicted"/>
<dbReference type="Proteomes" id="UP000473525">
    <property type="component" value="Unassembled WGS sequence"/>
</dbReference>
<comment type="caution">
    <text evidence="2">The sequence shown here is derived from an EMBL/GenBank/DDBJ whole genome shotgun (WGS) entry which is preliminary data.</text>
</comment>
<dbReference type="Pfam" id="PF12079">
    <property type="entry name" value="DUF3558"/>
    <property type="match status" value="1"/>
</dbReference>
<name>A0A6L6XVZ4_9ACTN</name>
<accession>A0A6L6XVZ4</accession>
<dbReference type="AlphaFoldDB" id="A0A6L6XVZ4"/>
<sequence>MRAVLGAALAVALLVLTGCSSDDPEQPSAEQSQAAAVAWSPCDGLTADAVAELVGEPVNEVDGSADQPRCTFTPQRKGGAAYDLSYLWFDGGLDAALTAMGAAGSQLEPIDVPGADAARIVVDARGDDGMLVTGFVQTGGLVQSVNAVQLAPYDEQAVVAATKALLGELAAKAPDSP</sequence>